<keyword evidence="3" id="KW-1185">Reference proteome</keyword>
<evidence type="ECO:0000256" key="1">
    <source>
        <dbReference type="SAM" id="Phobius"/>
    </source>
</evidence>
<reference evidence="2" key="1">
    <citation type="submission" date="2021-09" db="EMBL/GenBank/DDBJ databases">
        <authorList>
            <consortium name="AG Swart"/>
            <person name="Singh M."/>
            <person name="Singh A."/>
            <person name="Seah K."/>
            <person name="Emmerich C."/>
        </authorList>
    </citation>
    <scope>NUCLEOTIDE SEQUENCE</scope>
    <source>
        <strain evidence="2">ATCC30299</strain>
    </source>
</reference>
<dbReference type="AlphaFoldDB" id="A0AAU9JU68"/>
<keyword evidence="1" id="KW-0472">Membrane</keyword>
<proteinExistence type="predicted"/>
<evidence type="ECO:0000313" key="2">
    <source>
        <dbReference type="EMBL" id="CAG9327978.1"/>
    </source>
</evidence>
<comment type="caution">
    <text evidence="2">The sequence shown here is derived from an EMBL/GenBank/DDBJ whole genome shotgun (WGS) entry which is preliminary data.</text>
</comment>
<evidence type="ECO:0000313" key="3">
    <source>
        <dbReference type="Proteomes" id="UP001162131"/>
    </source>
</evidence>
<protein>
    <submittedName>
        <fullName evidence="2">Uncharacterized protein</fullName>
    </submittedName>
</protein>
<keyword evidence="1" id="KW-0812">Transmembrane</keyword>
<sequence>MLVLIDWRGVVDNFSIEIIGLLINFSSFLTINGSFLMFFHWLKDNSKIFLRMWSRFLRCGFADLTLDFLGLALIEVLWISSSSIISASSVRYIGTTHLVSRQ</sequence>
<feature type="transmembrane region" description="Helical" evidence="1">
    <location>
        <begin position="18"/>
        <end position="39"/>
    </location>
</feature>
<name>A0AAU9JU68_9CILI</name>
<gene>
    <name evidence="2" type="ORF">BSTOLATCC_MIC44598</name>
</gene>
<dbReference type="EMBL" id="CAJZBQ010000044">
    <property type="protein sequence ID" value="CAG9327978.1"/>
    <property type="molecule type" value="Genomic_DNA"/>
</dbReference>
<dbReference type="Proteomes" id="UP001162131">
    <property type="component" value="Unassembled WGS sequence"/>
</dbReference>
<feature type="transmembrane region" description="Helical" evidence="1">
    <location>
        <begin position="60"/>
        <end position="79"/>
    </location>
</feature>
<organism evidence="2 3">
    <name type="scientific">Blepharisma stoltei</name>
    <dbReference type="NCBI Taxonomy" id="1481888"/>
    <lineage>
        <taxon>Eukaryota</taxon>
        <taxon>Sar</taxon>
        <taxon>Alveolata</taxon>
        <taxon>Ciliophora</taxon>
        <taxon>Postciliodesmatophora</taxon>
        <taxon>Heterotrichea</taxon>
        <taxon>Heterotrichida</taxon>
        <taxon>Blepharismidae</taxon>
        <taxon>Blepharisma</taxon>
    </lineage>
</organism>
<keyword evidence="1" id="KW-1133">Transmembrane helix</keyword>
<accession>A0AAU9JU68</accession>